<dbReference type="AlphaFoldDB" id="A0A1T4MYH9"/>
<dbReference type="Proteomes" id="UP000190328">
    <property type="component" value="Unassembled WGS sequence"/>
</dbReference>
<dbReference type="RefSeq" id="WP_078807186.1">
    <property type="nucleotide sequence ID" value="NZ_FUXI01000012.1"/>
</dbReference>
<comment type="catalytic activity">
    <reaction evidence="5">
        <text>N(tele)-phospho-L-histidyl/L-threonyl-[pyruvate, phosphate dikinase] + ADP = N(tele)-phospho-L-histidyl/O-phospho-L-threonyl-[pyruvate, phosphate dikinase] + AMP + H(+)</text>
        <dbReference type="Rhea" id="RHEA:43692"/>
        <dbReference type="Rhea" id="RHEA-COMP:10650"/>
        <dbReference type="Rhea" id="RHEA-COMP:10651"/>
        <dbReference type="ChEBI" id="CHEBI:15378"/>
        <dbReference type="ChEBI" id="CHEBI:30013"/>
        <dbReference type="ChEBI" id="CHEBI:61977"/>
        <dbReference type="ChEBI" id="CHEBI:83586"/>
        <dbReference type="ChEBI" id="CHEBI:456215"/>
        <dbReference type="ChEBI" id="CHEBI:456216"/>
        <dbReference type="EC" id="2.7.11.32"/>
    </reaction>
</comment>
<dbReference type="PANTHER" id="PTHR31756:SF3">
    <property type="entry name" value="PYRUVATE, PHOSPHATE DIKINASE REGULATORY PROTEIN 1, CHLOROPLASTIC"/>
    <property type="match status" value="1"/>
</dbReference>
<dbReference type="OrthoDB" id="9782201at2"/>
<dbReference type="GO" id="GO:0004674">
    <property type="term" value="F:protein serine/threonine kinase activity"/>
    <property type="evidence" value="ECO:0007669"/>
    <property type="project" value="UniProtKB-UniRule"/>
</dbReference>
<keyword evidence="7" id="KW-1185">Reference proteome</keyword>
<keyword evidence="4 5" id="KW-0418">Kinase</keyword>
<dbReference type="PANTHER" id="PTHR31756">
    <property type="entry name" value="PYRUVATE, PHOSPHATE DIKINASE REGULATORY PROTEIN 1, CHLOROPLASTIC"/>
    <property type="match status" value="1"/>
</dbReference>
<evidence type="ECO:0000313" key="6">
    <source>
        <dbReference type="EMBL" id="SJZ71906.1"/>
    </source>
</evidence>
<dbReference type="STRING" id="263852.SAMN02745116_01251"/>
<dbReference type="EC" id="2.7.11.32" evidence="5"/>
<comment type="catalytic activity">
    <reaction evidence="5">
        <text>N(tele)-phospho-L-histidyl/O-phospho-L-threonyl-[pyruvate, phosphate dikinase] + phosphate + H(+) = N(tele)-phospho-L-histidyl/L-threonyl-[pyruvate, phosphate dikinase] + diphosphate</text>
        <dbReference type="Rhea" id="RHEA:43696"/>
        <dbReference type="Rhea" id="RHEA-COMP:10650"/>
        <dbReference type="Rhea" id="RHEA-COMP:10651"/>
        <dbReference type="ChEBI" id="CHEBI:15378"/>
        <dbReference type="ChEBI" id="CHEBI:30013"/>
        <dbReference type="ChEBI" id="CHEBI:33019"/>
        <dbReference type="ChEBI" id="CHEBI:43474"/>
        <dbReference type="ChEBI" id="CHEBI:61977"/>
        <dbReference type="ChEBI" id="CHEBI:83586"/>
        <dbReference type="EC" id="2.7.4.27"/>
    </reaction>
</comment>
<evidence type="ECO:0000256" key="2">
    <source>
        <dbReference type="ARBA" id="ARBA00022679"/>
    </source>
</evidence>
<dbReference type="EC" id="2.7.4.27" evidence="5"/>
<gene>
    <name evidence="6" type="ORF">SAMN02745116_01251</name>
</gene>
<proteinExistence type="inferred from homology"/>
<keyword evidence="3 5" id="KW-0547">Nucleotide-binding</keyword>
<evidence type="ECO:0000256" key="1">
    <source>
        <dbReference type="ARBA" id="ARBA00022527"/>
    </source>
</evidence>
<protein>
    <recommendedName>
        <fullName evidence="5">Putative pyruvate, phosphate dikinase regulatory protein</fullName>
        <shortName evidence="5">PPDK regulatory protein</shortName>
        <ecNumber evidence="5">2.7.11.32</ecNumber>
        <ecNumber evidence="5">2.7.4.27</ecNumber>
    </recommendedName>
</protein>
<feature type="binding site" evidence="5">
    <location>
        <begin position="152"/>
        <end position="159"/>
    </location>
    <ligand>
        <name>ADP</name>
        <dbReference type="ChEBI" id="CHEBI:456216"/>
    </ligand>
</feature>
<accession>A0A1T4MYH9</accession>
<dbReference type="InterPro" id="IPR005177">
    <property type="entry name" value="Kinase-pyrophosphorylase"/>
</dbReference>
<comment type="similarity">
    <text evidence="5">Belongs to the pyruvate, phosphate/water dikinase regulatory protein family. PDRP subfamily.</text>
</comment>
<evidence type="ECO:0000256" key="4">
    <source>
        <dbReference type="ARBA" id="ARBA00022777"/>
    </source>
</evidence>
<dbReference type="GO" id="GO:0005524">
    <property type="term" value="F:ATP binding"/>
    <property type="evidence" value="ECO:0007669"/>
    <property type="project" value="InterPro"/>
</dbReference>
<dbReference type="GO" id="GO:0016776">
    <property type="term" value="F:phosphotransferase activity, phosphate group as acceptor"/>
    <property type="evidence" value="ECO:0007669"/>
    <property type="project" value="UniProtKB-UniRule"/>
</dbReference>
<dbReference type="InterPro" id="IPR026565">
    <property type="entry name" value="PPDK_reg"/>
</dbReference>
<reference evidence="6 7" key="1">
    <citation type="submission" date="2017-02" db="EMBL/GenBank/DDBJ databases">
        <authorList>
            <person name="Peterson S.W."/>
        </authorList>
    </citation>
    <scope>NUCLEOTIDE SEQUENCE [LARGE SCALE GENOMIC DNA]</scope>
    <source>
        <strain evidence="6 7">ATCC BAA-1030</strain>
    </source>
</reference>
<dbReference type="Pfam" id="PF03618">
    <property type="entry name" value="Kinase-PPPase"/>
    <property type="match status" value="1"/>
</dbReference>
<evidence type="ECO:0000256" key="3">
    <source>
        <dbReference type="ARBA" id="ARBA00022741"/>
    </source>
</evidence>
<evidence type="ECO:0000313" key="7">
    <source>
        <dbReference type="Proteomes" id="UP000190328"/>
    </source>
</evidence>
<dbReference type="GO" id="GO:0043531">
    <property type="term" value="F:ADP binding"/>
    <property type="evidence" value="ECO:0007669"/>
    <property type="project" value="UniProtKB-UniRule"/>
</dbReference>
<dbReference type="HAMAP" id="MF_00921">
    <property type="entry name" value="PDRP"/>
    <property type="match status" value="1"/>
</dbReference>
<dbReference type="EMBL" id="FUXI01000012">
    <property type="protein sequence ID" value="SJZ71906.1"/>
    <property type="molecule type" value="Genomic_DNA"/>
</dbReference>
<name>A0A1T4MYH9_9ENTE</name>
<comment type="function">
    <text evidence="5">Bifunctional serine/threonine kinase and phosphorylase involved in the regulation of the pyruvate, phosphate dikinase (PPDK) by catalyzing its phosphorylation/dephosphorylation.</text>
</comment>
<dbReference type="NCBIfam" id="NF003742">
    <property type="entry name" value="PRK05339.1"/>
    <property type="match status" value="1"/>
</dbReference>
<keyword evidence="2 5" id="KW-0808">Transferase</keyword>
<evidence type="ECO:0000256" key="5">
    <source>
        <dbReference type="HAMAP-Rule" id="MF_00921"/>
    </source>
</evidence>
<sequence length="275" mass="31377">MSENSLTNIYVISDSAGDTAIKLAHATMSQFPDNNFRVFRKNFIQKLDALETVLTNAKKRDAIIIFTMIDKELNRFVHSFCETNSLFHFDLMSPVVEEMERRTNTAAKREIGAQHHLNENYFKRIKAIEFAAKYDDGRDPKGFLKADVVILGVSRTSKTPLSFLLAQKNLKVANLPIVPQATIPDEIWKVDPKKIIGLTNDPEVLNKFRVERMRSYGLDDDTLYSNMDNILQELEFADELYKKIGCPVINVAQRSIEETAAIILEKLGVEDKTFQ</sequence>
<organism evidence="6 7">
    <name type="scientific">Pilibacter termitis</name>
    <dbReference type="NCBI Taxonomy" id="263852"/>
    <lineage>
        <taxon>Bacteria</taxon>
        <taxon>Bacillati</taxon>
        <taxon>Bacillota</taxon>
        <taxon>Bacilli</taxon>
        <taxon>Lactobacillales</taxon>
        <taxon>Enterococcaceae</taxon>
        <taxon>Pilibacter</taxon>
    </lineage>
</organism>
<keyword evidence="1 5" id="KW-0723">Serine/threonine-protein kinase</keyword>